<evidence type="ECO:0000313" key="3">
    <source>
        <dbReference type="Proteomes" id="UP000030645"/>
    </source>
</evidence>
<gene>
    <name evidence="2" type="ORF">L484_006186</name>
</gene>
<proteinExistence type="predicted"/>
<evidence type="ECO:0000256" key="1">
    <source>
        <dbReference type="SAM" id="MobiDB-lite"/>
    </source>
</evidence>
<dbReference type="Proteomes" id="UP000030645">
    <property type="component" value="Unassembled WGS sequence"/>
</dbReference>
<evidence type="ECO:0000313" key="2">
    <source>
        <dbReference type="EMBL" id="EXC10291.1"/>
    </source>
</evidence>
<sequence>MAQPVRGLCGRKKALKDKQRSRIETVKQQGTLAMLPSSKDDTTLTKGSIPPPGKSLQKGLT</sequence>
<reference evidence="3" key="1">
    <citation type="submission" date="2013-01" db="EMBL/GenBank/DDBJ databases">
        <title>Draft Genome Sequence of a Mulberry Tree, Morus notabilis C.K. Schneid.</title>
        <authorList>
            <person name="He N."/>
            <person name="Zhao S."/>
        </authorList>
    </citation>
    <scope>NUCLEOTIDE SEQUENCE</scope>
</reference>
<name>W9S1Y4_9ROSA</name>
<protein>
    <submittedName>
        <fullName evidence="2">Uncharacterized protein</fullName>
    </submittedName>
</protein>
<organism evidence="2 3">
    <name type="scientific">Morus notabilis</name>
    <dbReference type="NCBI Taxonomy" id="981085"/>
    <lineage>
        <taxon>Eukaryota</taxon>
        <taxon>Viridiplantae</taxon>
        <taxon>Streptophyta</taxon>
        <taxon>Embryophyta</taxon>
        <taxon>Tracheophyta</taxon>
        <taxon>Spermatophyta</taxon>
        <taxon>Magnoliopsida</taxon>
        <taxon>eudicotyledons</taxon>
        <taxon>Gunneridae</taxon>
        <taxon>Pentapetalae</taxon>
        <taxon>rosids</taxon>
        <taxon>fabids</taxon>
        <taxon>Rosales</taxon>
        <taxon>Moraceae</taxon>
        <taxon>Moreae</taxon>
        <taxon>Morus</taxon>
    </lineage>
</organism>
<keyword evidence="3" id="KW-1185">Reference proteome</keyword>
<feature type="compositionally biased region" description="Basic and acidic residues" evidence="1">
    <location>
        <begin position="16"/>
        <end position="25"/>
    </location>
</feature>
<dbReference type="AlphaFoldDB" id="W9S1Y4"/>
<dbReference type="EMBL" id="KE345636">
    <property type="protein sequence ID" value="EXC10291.1"/>
    <property type="molecule type" value="Genomic_DNA"/>
</dbReference>
<accession>W9S1Y4</accession>
<feature type="region of interest" description="Disordered" evidence="1">
    <location>
        <begin position="1"/>
        <end position="61"/>
    </location>
</feature>